<evidence type="ECO:0000313" key="2">
    <source>
        <dbReference type="Proteomes" id="UP001151760"/>
    </source>
</evidence>
<dbReference type="PANTHER" id="PTHR33116:SF78">
    <property type="entry name" value="OS12G0587133 PROTEIN"/>
    <property type="match status" value="1"/>
</dbReference>
<accession>A0ABQ5G9K6</accession>
<comment type="caution">
    <text evidence="1">The sequence shown here is derived from an EMBL/GenBank/DDBJ whole genome shotgun (WGS) entry which is preliminary data.</text>
</comment>
<reference evidence="1" key="2">
    <citation type="submission" date="2022-01" db="EMBL/GenBank/DDBJ databases">
        <authorList>
            <person name="Yamashiro T."/>
            <person name="Shiraishi A."/>
            <person name="Satake H."/>
            <person name="Nakayama K."/>
        </authorList>
    </citation>
    <scope>NUCLEOTIDE SEQUENCE</scope>
</reference>
<evidence type="ECO:0008006" key="3">
    <source>
        <dbReference type="Google" id="ProtNLM"/>
    </source>
</evidence>
<sequence length="422" mass="48666">MYSDFSAIPFRIFHSWFQRDDFDKMVEGTWKNLYMTDNNRLIRLKKKLQLLKMLDQGCVNMEILDQRTDLMKSLNDINSLETMEAAQKAKVRWAIEGDENTKYFHGPDGYTFEFVRGYWRMMDIDILEALKCFLVDFEKAYDSVRWDYLDDILHNFGFGEKWRMWIKGCLSSSTGLHISFSRVMQAGFFAGVSIVHVLKCFFLASGLKINVSKSKLMGIGVGTGVVERAANVVGCSTLSTPFTYLGVKVGDCMSRSQSWDDVIRKISYIQAFHDIRGSFDCSRRNMYRKSLWMDIIKKFDILKRKGIDLMSFCIKKVGNGVDTLFWEYVWMGDLSLKCKFLRLYALETCKHVSITVKLSFDSIASSFRRVPRGGIESEQYEDLVNCLATIHLAQMKDRSAWTLTGDGDFSVKSVQNLLDDSL</sequence>
<reference evidence="1" key="1">
    <citation type="journal article" date="2022" name="Int. J. Mol. Sci.">
        <title>Draft Genome of Tanacetum Coccineum: Genomic Comparison of Closely Related Tanacetum-Family Plants.</title>
        <authorList>
            <person name="Yamashiro T."/>
            <person name="Shiraishi A."/>
            <person name="Nakayama K."/>
            <person name="Satake H."/>
        </authorList>
    </citation>
    <scope>NUCLEOTIDE SEQUENCE</scope>
</reference>
<gene>
    <name evidence="1" type="ORF">Tco_1031039</name>
</gene>
<protein>
    <recommendedName>
        <fullName evidence="3">RNA-directed DNA polymerase, eukaryota, reverse transcriptase zinc-binding domain protein</fullName>
    </recommendedName>
</protein>
<name>A0ABQ5G9K6_9ASTR</name>
<dbReference type="EMBL" id="BQNB010018193">
    <property type="protein sequence ID" value="GJT71753.1"/>
    <property type="molecule type" value="Genomic_DNA"/>
</dbReference>
<organism evidence="1 2">
    <name type="scientific">Tanacetum coccineum</name>
    <dbReference type="NCBI Taxonomy" id="301880"/>
    <lineage>
        <taxon>Eukaryota</taxon>
        <taxon>Viridiplantae</taxon>
        <taxon>Streptophyta</taxon>
        <taxon>Embryophyta</taxon>
        <taxon>Tracheophyta</taxon>
        <taxon>Spermatophyta</taxon>
        <taxon>Magnoliopsida</taxon>
        <taxon>eudicotyledons</taxon>
        <taxon>Gunneridae</taxon>
        <taxon>Pentapetalae</taxon>
        <taxon>asterids</taxon>
        <taxon>campanulids</taxon>
        <taxon>Asterales</taxon>
        <taxon>Asteraceae</taxon>
        <taxon>Asteroideae</taxon>
        <taxon>Anthemideae</taxon>
        <taxon>Anthemidinae</taxon>
        <taxon>Tanacetum</taxon>
    </lineage>
</organism>
<keyword evidence="2" id="KW-1185">Reference proteome</keyword>
<proteinExistence type="predicted"/>
<dbReference type="PANTHER" id="PTHR33116">
    <property type="entry name" value="REVERSE TRANSCRIPTASE ZINC-BINDING DOMAIN-CONTAINING PROTEIN-RELATED-RELATED"/>
    <property type="match status" value="1"/>
</dbReference>
<evidence type="ECO:0000313" key="1">
    <source>
        <dbReference type="EMBL" id="GJT71753.1"/>
    </source>
</evidence>
<dbReference type="Proteomes" id="UP001151760">
    <property type="component" value="Unassembled WGS sequence"/>
</dbReference>